<gene>
    <name evidence="8" type="ORF">MYCTH_2138881</name>
</gene>
<dbReference type="VEuPathDB" id="FungiDB:MYCTH_2138881"/>
<organism evidence="8 9">
    <name type="scientific">Thermothelomyces thermophilus (strain ATCC 42464 / BCRC 31852 / DSM 1799)</name>
    <name type="common">Sporotrichum thermophile</name>
    <dbReference type="NCBI Taxonomy" id="573729"/>
    <lineage>
        <taxon>Eukaryota</taxon>
        <taxon>Fungi</taxon>
        <taxon>Dikarya</taxon>
        <taxon>Ascomycota</taxon>
        <taxon>Pezizomycotina</taxon>
        <taxon>Sordariomycetes</taxon>
        <taxon>Sordariomycetidae</taxon>
        <taxon>Sordariales</taxon>
        <taxon>Chaetomiaceae</taxon>
        <taxon>Thermothelomyces</taxon>
    </lineage>
</organism>
<dbReference type="AlphaFoldDB" id="G2QDH4"/>
<protein>
    <recommendedName>
        <fullName evidence="10">Enoyl reductase (ER) domain-containing protein</fullName>
    </recommendedName>
</protein>
<evidence type="ECO:0000313" key="8">
    <source>
        <dbReference type="EMBL" id="AEO57486.1"/>
    </source>
</evidence>
<keyword evidence="9" id="KW-1185">Reference proteome</keyword>
<dbReference type="Proteomes" id="UP000007322">
    <property type="component" value="Chromosome 3"/>
</dbReference>
<dbReference type="GO" id="GO:0008270">
    <property type="term" value="F:zinc ion binding"/>
    <property type="evidence" value="ECO:0007669"/>
    <property type="project" value="InterPro"/>
</dbReference>
<dbReference type="PANTHER" id="PTHR42813:SF2">
    <property type="entry name" value="DEHYDROGENASE, ZINC-CONTAINING, PUTATIVE (AFU_ORTHOLOGUE AFUA_2G02810)-RELATED"/>
    <property type="match status" value="1"/>
</dbReference>
<dbReference type="HOGENOM" id="CLU_026673_11_3_1"/>
<dbReference type="eggNOG" id="KOG0024">
    <property type="taxonomic scope" value="Eukaryota"/>
</dbReference>
<keyword evidence="3 5" id="KW-0862">Zinc</keyword>
<dbReference type="GO" id="GO:0016491">
    <property type="term" value="F:oxidoreductase activity"/>
    <property type="evidence" value="ECO:0007669"/>
    <property type="project" value="UniProtKB-KW"/>
</dbReference>
<dbReference type="InterPro" id="IPR013154">
    <property type="entry name" value="ADH-like_N"/>
</dbReference>
<dbReference type="InParanoid" id="G2QDH4"/>
<keyword evidence="2 5" id="KW-0479">Metal-binding</keyword>
<comment type="cofactor">
    <cofactor evidence="1 5">
        <name>Zn(2+)</name>
        <dbReference type="ChEBI" id="CHEBI:29105"/>
    </cofactor>
</comment>
<dbReference type="RefSeq" id="XP_003662731.1">
    <property type="nucleotide sequence ID" value="XM_003662683.1"/>
</dbReference>
<evidence type="ECO:0000256" key="1">
    <source>
        <dbReference type="ARBA" id="ARBA00001947"/>
    </source>
</evidence>
<feature type="domain" description="Alcohol dehydrogenase-like C-terminal" evidence="6">
    <location>
        <begin position="190"/>
        <end position="319"/>
    </location>
</feature>
<dbReference type="Gene3D" id="3.90.180.10">
    <property type="entry name" value="Medium-chain alcohol dehydrogenases, catalytic domain"/>
    <property type="match status" value="1"/>
</dbReference>
<proteinExistence type="inferred from homology"/>
<evidence type="ECO:0000256" key="5">
    <source>
        <dbReference type="RuleBase" id="RU361277"/>
    </source>
</evidence>
<keyword evidence="4" id="KW-0560">Oxidoreductase</keyword>
<dbReference type="Gene3D" id="3.40.50.720">
    <property type="entry name" value="NAD(P)-binding Rossmann-like Domain"/>
    <property type="match status" value="1"/>
</dbReference>
<dbReference type="SUPFAM" id="SSF50129">
    <property type="entry name" value="GroES-like"/>
    <property type="match status" value="1"/>
</dbReference>
<evidence type="ECO:0000313" key="9">
    <source>
        <dbReference type="Proteomes" id="UP000007322"/>
    </source>
</evidence>
<name>G2QDH4_THET4</name>
<accession>G2QDH4</accession>
<evidence type="ECO:0000259" key="7">
    <source>
        <dbReference type="Pfam" id="PF08240"/>
    </source>
</evidence>
<dbReference type="PANTHER" id="PTHR42813">
    <property type="entry name" value="ZINC-TYPE ALCOHOL DEHYDROGENASE-LIKE"/>
    <property type="match status" value="1"/>
</dbReference>
<comment type="similarity">
    <text evidence="5">Belongs to the zinc-containing alcohol dehydrogenase family.</text>
</comment>
<evidence type="ECO:0008006" key="10">
    <source>
        <dbReference type="Google" id="ProtNLM"/>
    </source>
</evidence>
<dbReference type="EMBL" id="CP003004">
    <property type="protein sequence ID" value="AEO57486.1"/>
    <property type="molecule type" value="Genomic_DNA"/>
</dbReference>
<evidence type="ECO:0000256" key="2">
    <source>
        <dbReference type="ARBA" id="ARBA00022723"/>
    </source>
</evidence>
<dbReference type="InterPro" id="IPR011032">
    <property type="entry name" value="GroES-like_sf"/>
</dbReference>
<dbReference type="CDD" id="cd08284">
    <property type="entry name" value="FDH_like_2"/>
    <property type="match status" value="1"/>
</dbReference>
<dbReference type="InterPro" id="IPR036291">
    <property type="entry name" value="NAD(P)-bd_dom_sf"/>
</dbReference>
<dbReference type="GeneID" id="11507357"/>
<dbReference type="SUPFAM" id="SSF51735">
    <property type="entry name" value="NAD(P)-binding Rossmann-fold domains"/>
    <property type="match status" value="1"/>
</dbReference>
<dbReference type="KEGG" id="mtm:MYCTH_2138881"/>
<dbReference type="OMA" id="CLNREFM"/>
<evidence type="ECO:0000256" key="3">
    <source>
        <dbReference type="ARBA" id="ARBA00022833"/>
    </source>
</evidence>
<dbReference type="OrthoDB" id="442947at2759"/>
<evidence type="ECO:0000256" key="4">
    <source>
        <dbReference type="ARBA" id="ARBA00023002"/>
    </source>
</evidence>
<dbReference type="PROSITE" id="PS00059">
    <property type="entry name" value="ADH_ZINC"/>
    <property type="match status" value="1"/>
</dbReference>
<reference evidence="8 9" key="1">
    <citation type="journal article" date="2011" name="Nat. Biotechnol.">
        <title>Comparative genomic analysis of the thermophilic biomass-degrading fungi Myceliophthora thermophila and Thielavia terrestris.</title>
        <authorList>
            <person name="Berka R.M."/>
            <person name="Grigoriev I.V."/>
            <person name="Otillar R."/>
            <person name="Salamov A."/>
            <person name="Grimwood J."/>
            <person name="Reid I."/>
            <person name="Ishmael N."/>
            <person name="John T."/>
            <person name="Darmond C."/>
            <person name="Moisan M.-C."/>
            <person name="Henrissat B."/>
            <person name="Coutinho P.M."/>
            <person name="Lombard V."/>
            <person name="Natvig D.O."/>
            <person name="Lindquist E."/>
            <person name="Schmutz J."/>
            <person name="Lucas S."/>
            <person name="Harris P."/>
            <person name="Powlowski J."/>
            <person name="Bellemare A."/>
            <person name="Taylor D."/>
            <person name="Butler G."/>
            <person name="de Vries R.P."/>
            <person name="Allijn I.E."/>
            <person name="van den Brink J."/>
            <person name="Ushinsky S."/>
            <person name="Storms R."/>
            <person name="Powell A.J."/>
            <person name="Paulsen I.T."/>
            <person name="Elbourne L.D.H."/>
            <person name="Baker S.E."/>
            <person name="Magnuson J."/>
            <person name="LaBoissiere S."/>
            <person name="Clutterbuck A.J."/>
            <person name="Martinez D."/>
            <person name="Wogulis M."/>
            <person name="de Leon A.L."/>
            <person name="Rey M.W."/>
            <person name="Tsang A."/>
        </authorList>
    </citation>
    <scope>NUCLEOTIDE SEQUENCE [LARGE SCALE GENOMIC DNA]</scope>
    <source>
        <strain evidence="9">ATCC 42464 / BCRC 31852 / DSM 1799</strain>
    </source>
</reference>
<dbReference type="Pfam" id="PF00107">
    <property type="entry name" value="ADH_zinc_N"/>
    <property type="match status" value="1"/>
</dbReference>
<dbReference type="InterPro" id="IPR002328">
    <property type="entry name" value="ADH_Zn_CS"/>
</dbReference>
<sequence length="370" mass="39879">MERIPDTMTAVVFDGPHNISVQQRPTPKIQDDGDIIVKVQAAGLCGSDLHLLRGLEKTKTTGFIMGHEFSGTVVAAGSGVKTVSVGDKIVSPFTVSCGACFYCKNGFSSRCVHCLVFGTEGLAGAQAQFVRVPRADGTVMKAPPEISDDALVLMADVFPTGFFGAKNAFAGLPRTQRPSDAVAVVIGCGPVGLSAIVSALEYKPRHLFAIDAVESRLRVAKYLGAEPLNVADGQENIVKRIGELTEGRGADVVVEAVGLSPALRTAYDIVRPFGSISSIGVHNSSMPFTATEGYDKNVKIQMGRCPVRSIFPEALPVLAKAQHRFGFMFEKLVPLSEAVESYALFSEMQVQKVIFKPWQRFERENRNTRL</sequence>
<dbReference type="InterPro" id="IPR013149">
    <property type="entry name" value="ADH-like_C"/>
</dbReference>
<dbReference type="Pfam" id="PF08240">
    <property type="entry name" value="ADH_N"/>
    <property type="match status" value="1"/>
</dbReference>
<evidence type="ECO:0000259" key="6">
    <source>
        <dbReference type="Pfam" id="PF00107"/>
    </source>
</evidence>
<dbReference type="STRING" id="573729.G2QDH4"/>
<feature type="domain" description="Alcohol dehydrogenase-like N-terminal" evidence="7">
    <location>
        <begin position="32"/>
        <end position="142"/>
    </location>
</feature>